<dbReference type="InterPro" id="IPR029058">
    <property type="entry name" value="AB_hydrolase_fold"/>
</dbReference>
<evidence type="ECO:0000313" key="2">
    <source>
        <dbReference type="Proteomes" id="UP001180754"/>
    </source>
</evidence>
<protein>
    <submittedName>
        <fullName evidence="1">Alpha/beta fold hydrolase</fullName>
    </submittedName>
</protein>
<sequence>WKRCEASAPAAFQCATIKVPLDYRAPGGKRIDLAISRIKSTAPGKRHGVLLSNPGGPGGQGISLPLALQEELPASARQKYDLIGFDPRGVGRSSPVTCGLTPDEEEWLRPYKAETFAKDVAWARKVAEKCRKKAGATLPHITTRNTARD</sequence>
<proteinExistence type="predicted"/>
<dbReference type="SUPFAM" id="SSF53474">
    <property type="entry name" value="alpha/beta-Hydrolases"/>
    <property type="match status" value="1"/>
</dbReference>
<feature type="non-terminal residue" evidence="1">
    <location>
        <position position="149"/>
    </location>
</feature>
<dbReference type="EMBL" id="JAVRFD010000735">
    <property type="protein sequence ID" value="MDT0551077.1"/>
    <property type="molecule type" value="Genomic_DNA"/>
</dbReference>
<dbReference type="Proteomes" id="UP001180754">
    <property type="component" value="Unassembled WGS sequence"/>
</dbReference>
<accession>A0ABU2XYU1</accession>
<keyword evidence="1" id="KW-0378">Hydrolase</keyword>
<reference evidence="1" key="1">
    <citation type="submission" date="2024-05" db="EMBL/GenBank/DDBJ databases">
        <title>30 novel species of actinomycetes from the DSMZ collection.</title>
        <authorList>
            <person name="Nouioui I."/>
        </authorList>
    </citation>
    <scope>NUCLEOTIDE SEQUENCE</scope>
    <source>
        <strain evidence="1">DSM 41529</strain>
    </source>
</reference>
<dbReference type="Gene3D" id="3.40.50.1820">
    <property type="entry name" value="alpha/beta hydrolase"/>
    <property type="match status" value="1"/>
</dbReference>
<keyword evidence="2" id="KW-1185">Reference proteome</keyword>
<name>A0ABU2XYU1_9ACTN</name>
<evidence type="ECO:0000313" key="1">
    <source>
        <dbReference type="EMBL" id="MDT0551077.1"/>
    </source>
</evidence>
<dbReference type="GO" id="GO:0016787">
    <property type="term" value="F:hydrolase activity"/>
    <property type="evidence" value="ECO:0007669"/>
    <property type="project" value="UniProtKB-KW"/>
</dbReference>
<organism evidence="1 2">
    <name type="scientific">Streptomyces lonegramiae</name>
    <dbReference type="NCBI Taxonomy" id="3075524"/>
    <lineage>
        <taxon>Bacteria</taxon>
        <taxon>Bacillati</taxon>
        <taxon>Actinomycetota</taxon>
        <taxon>Actinomycetes</taxon>
        <taxon>Kitasatosporales</taxon>
        <taxon>Streptomycetaceae</taxon>
        <taxon>Streptomyces</taxon>
    </lineage>
</organism>
<feature type="non-terminal residue" evidence="1">
    <location>
        <position position="1"/>
    </location>
</feature>
<comment type="caution">
    <text evidence="1">The sequence shown here is derived from an EMBL/GenBank/DDBJ whole genome shotgun (WGS) entry which is preliminary data.</text>
</comment>
<gene>
    <name evidence="1" type="ORF">RND15_51855</name>
</gene>